<dbReference type="EMBL" id="NHZQ01000037">
    <property type="protein sequence ID" value="PSK57889.1"/>
    <property type="molecule type" value="Genomic_DNA"/>
</dbReference>
<feature type="compositionally biased region" description="Polar residues" evidence="1">
    <location>
        <begin position="76"/>
        <end position="88"/>
    </location>
</feature>
<dbReference type="AlphaFoldDB" id="A0A2P8ABP1"/>
<feature type="compositionally biased region" description="Pro residues" evidence="1">
    <location>
        <begin position="141"/>
        <end position="151"/>
    </location>
</feature>
<proteinExistence type="predicted"/>
<accession>A0A2P8ABP1</accession>
<organism evidence="2 3">
    <name type="scientific">Elsinoe australis</name>
    <dbReference type="NCBI Taxonomy" id="40998"/>
    <lineage>
        <taxon>Eukaryota</taxon>
        <taxon>Fungi</taxon>
        <taxon>Dikarya</taxon>
        <taxon>Ascomycota</taxon>
        <taxon>Pezizomycotina</taxon>
        <taxon>Dothideomycetes</taxon>
        <taxon>Dothideomycetidae</taxon>
        <taxon>Myriangiales</taxon>
        <taxon>Elsinoaceae</taxon>
        <taxon>Elsinoe</taxon>
    </lineage>
</organism>
<evidence type="ECO:0000313" key="2">
    <source>
        <dbReference type="EMBL" id="PSK57889.1"/>
    </source>
</evidence>
<name>A0A2P8ABP1_9PEZI</name>
<evidence type="ECO:0000256" key="1">
    <source>
        <dbReference type="SAM" id="MobiDB-lite"/>
    </source>
</evidence>
<feature type="region of interest" description="Disordered" evidence="1">
    <location>
        <begin position="231"/>
        <end position="269"/>
    </location>
</feature>
<reference evidence="2 3" key="1">
    <citation type="submission" date="2017-05" db="EMBL/GenBank/DDBJ databases">
        <title>Draft genome sequence of Elsinoe australis.</title>
        <authorList>
            <person name="Cheng Q."/>
        </authorList>
    </citation>
    <scope>NUCLEOTIDE SEQUENCE [LARGE SCALE GENOMIC DNA]</scope>
    <source>
        <strain evidence="2 3">NL1</strain>
    </source>
</reference>
<evidence type="ECO:0000313" key="3">
    <source>
        <dbReference type="Proteomes" id="UP000243723"/>
    </source>
</evidence>
<keyword evidence="3" id="KW-1185">Reference proteome</keyword>
<gene>
    <name evidence="2" type="ORF">B9Z65_9091</name>
</gene>
<comment type="caution">
    <text evidence="2">The sequence shown here is derived from an EMBL/GenBank/DDBJ whole genome shotgun (WGS) entry which is preliminary data.</text>
</comment>
<sequence>MAFPNSVRQSNKFRGFDPQGNVLLYHETTIEYNNASEYRIFWSNAPAPPPPYQLPPSTMLEIPFRTIYPRCPPTITRASLRSSSPNRTASHKLSDAAGYPSQSRLRLSTSGQPPNSPPSPADHHFPTTKNHSPLASIPAYGPIPQPVIAPPQPRPFLHRPDLHHLSDPAACANVQNSIASLATVAEHLLAQKAWPHPRLVNYCGVVEHYFPEHFGRIVGLAFETPVVGRFGAESGQGRDGKDGRGSEGGQDRGGDQDRGENQGRGVRRERHGSVKTLVGWIHERRDLPVERIVADLKEAVGWLHSKGVVLDGEVVGLGNVYVDRVKSWGEEGQVVEEVRFRLLVPFSAKLVESKEKGEEMRRDVVEVEALGRFLAARQAVCNRVKNWRFEVGWQERKTRVNKEGKSLARVEKERYGRKYWNQGARVEKRRG</sequence>
<dbReference type="Proteomes" id="UP000243723">
    <property type="component" value="Unassembled WGS sequence"/>
</dbReference>
<protein>
    <submittedName>
        <fullName evidence="2">BTB/POZ domain-containing protein 2</fullName>
    </submittedName>
</protein>
<feature type="compositionally biased region" description="Basic and acidic residues" evidence="1">
    <location>
        <begin position="236"/>
        <end position="261"/>
    </location>
</feature>
<feature type="region of interest" description="Disordered" evidence="1">
    <location>
        <begin position="75"/>
        <end position="151"/>
    </location>
</feature>
<feature type="compositionally biased region" description="Polar residues" evidence="1">
    <location>
        <begin position="100"/>
        <end position="113"/>
    </location>
</feature>